<reference evidence="6 7" key="1">
    <citation type="journal article" date="2012" name="J. Bacteriol.">
        <title>Complete Genome Sequence of the Thermophilic, Piezophilic, Heterotrophic Bacterium Marinitoga piezophila KA3.</title>
        <authorList>
            <person name="Lucas S."/>
            <person name="Han J."/>
            <person name="Lapidus A."/>
            <person name="Cheng J.F."/>
            <person name="Goodwin L.A."/>
            <person name="Pitluck S."/>
            <person name="Peters L."/>
            <person name="Mikhailova N."/>
            <person name="Teshima H."/>
            <person name="Detter J.C."/>
            <person name="Han C."/>
            <person name="Tapia R."/>
            <person name="Land M."/>
            <person name="Hauser L."/>
            <person name="Kyrpides N.C."/>
            <person name="Ivanova N."/>
            <person name="Pagani I."/>
            <person name="Vannier P."/>
            <person name="Oger P."/>
            <person name="Bartlett D.H."/>
            <person name="Noll K.M."/>
            <person name="Woyke T."/>
            <person name="Jebbar M."/>
        </authorList>
    </citation>
    <scope>NUCLEOTIDE SEQUENCE [LARGE SCALE GENOMIC DNA]</scope>
    <source>
        <strain evidence="7">DSM 14283 / JCM 11233 / KA3</strain>
    </source>
</reference>
<dbReference type="Gene3D" id="3.20.20.70">
    <property type="entry name" value="Aldolase class I"/>
    <property type="match status" value="1"/>
</dbReference>
<name>H2J595_MARPK</name>
<dbReference type="KEGG" id="mpz:Marpi_0511"/>
<dbReference type="PANTHER" id="PTHR43726">
    <property type="entry name" value="3-METHYLORNITHINE SYNTHASE"/>
    <property type="match status" value="1"/>
</dbReference>
<dbReference type="SUPFAM" id="SSF102114">
    <property type="entry name" value="Radical SAM enzymes"/>
    <property type="match status" value="1"/>
</dbReference>
<dbReference type="InterPro" id="IPR058240">
    <property type="entry name" value="rSAM_sf"/>
</dbReference>
<evidence type="ECO:0000256" key="4">
    <source>
        <dbReference type="ARBA" id="ARBA00023014"/>
    </source>
</evidence>
<dbReference type="SFLD" id="SFLDG01098">
    <property type="entry name" value="Uncharacterised_Radical_SAM_Su"/>
    <property type="match status" value="1"/>
</dbReference>
<dbReference type="EMBL" id="CP003257">
    <property type="protein sequence ID" value="AEX84953.1"/>
    <property type="molecule type" value="Genomic_DNA"/>
</dbReference>
<dbReference type="CDD" id="cd01335">
    <property type="entry name" value="Radical_SAM"/>
    <property type="match status" value="1"/>
</dbReference>
<organism evidence="6 7">
    <name type="scientific">Marinitoga piezophila (strain DSM 14283 / JCM 11233 / KA3)</name>
    <dbReference type="NCBI Taxonomy" id="443254"/>
    <lineage>
        <taxon>Bacteria</taxon>
        <taxon>Thermotogati</taxon>
        <taxon>Thermotogota</taxon>
        <taxon>Thermotogae</taxon>
        <taxon>Petrotogales</taxon>
        <taxon>Petrotogaceae</taxon>
        <taxon>Marinitoga</taxon>
    </lineage>
</organism>
<dbReference type="STRING" id="443254.Marpi_0511"/>
<dbReference type="GO" id="GO:0016740">
    <property type="term" value="F:transferase activity"/>
    <property type="evidence" value="ECO:0007669"/>
    <property type="project" value="TreeGrafter"/>
</dbReference>
<reference evidence="7" key="2">
    <citation type="submission" date="2012-01" db="EMBL/GenBank/DDBJ databases">
        <title>Complete sequence of chromosome of Marinitoga piezophila KA3.</title>
        <authorList>
            <person name="Lucas S."/>
            <person name="Han J."/>
            <person name="Lapidus A."/>
            <person name="Cheng J.-F."/>
            <person name="Goodwin L."/>
            <person name="Pitluck S."/>
            <person name="Peters L."/>
            <person name="Mikhailova N."/>
            <person name="Teshima H."/>
            <person name="Detter J.C."/>
            <person name="Han C."/>
            <person name="Tapia R."/>
            <person name="Land M."/>
            <person name="Hauser L."/>
            <person name="Kyrpides N."/>
            <person name="Ivanova N."/>
            <person name="Pagani I."/>
            <person name="Jebbar M."/>
            <person name="Vannier P."/>
            <person name="Oger P."/>
            <person name="Cario A."/>
            <person name="Bartlett D."/>
            <person name="Noll K.M."/>
            <person name="Woyke T."/>
        </authorList>
    </citation>
    <scope>NUCLEOTIDE SEQUENCE [LARGE SCALE GENOMIC DNA]</scope>
    <source>
        <strain evidence="7">DSM 14283 / JCM 11233 / KA3</strain>
    </source>
</reference>
<dbReference type="RefSeq" id="WP_014296025.1">
    <property type="nucleotide sequence ID" value="NC_016751.1"/>
</dbReference>
<dbReference type="OrthoDB" id="5495221at2"/>
<evidence type="ECO:0000256" key="3">
    <source>
        <dbReference type="ARBA" id="ARBA00023004"/>
    </source>
</evidence>
<keyword evidence="1" id="KW-0949">S-adenosyl-L-methionine</keyword>
<sequence length="295" mass="34111">MKIKLSYATAAILGLKKGKINFEMPTAYLMLGEKCQYNCSFCAQAKDAKSDVDYLSRIKWPEYDVEIFLNKLEELNPFKRLCIQVVNSIGYFEELKSFLEKIKDFNVLKAVSLRPKDFHEIDEIFSYGIDNLGISIDVANKDLYSEIRGGSFDFLFGMLTDASKKYPNKITTHIIVGLGESDKDLVELMLEMKKINVLVSLFSFTPIKGTKLENLEPPSIERYRIIQYAREIIEKNDVSIEDFVFDENQKLVRLPHIDFDVEEAIKTSGCSYCTRPYYNEKPNKVLYNIPESRKF</sequence>
<feature type="domain" description="Radical SAM core" evidence="5">
    <location>
        <begin position="21"/>
        <end position="241"/>
    </location>
</feature>
<keyword evidence="4" id="KW-0411">Iron-sulfur</keyword>
<evidence type="ECO:0000256" key="1">
    <source>
        <dbReference type="ARBA" id="ARBA00022691"/>
    </source>
</evidence>
<protein>
    <submittedName>
        <fullName evidence="6">Biotin synthase-related enzyme</fullName>
    </submittedName>
</protein>
<dbReference type="Proteomes" id="UP000007161">
    <property type="component" value="Chromosome"/>
</dbReference>
<dbReference type="SMART" id="SM00729">
    <property type="entry name" value="Elp3"/>
    <property type="match status" value="1"/>
</dbReference>
<accession>H2J595</accession>
<evidence type="ECO:0000256" key="2">
    <source>
        <dbReference type="ARBA" id="ARBA00022723"/>
    </source>
</evidence>
<dbReference type="GO" id="GO:0051536">
    <property type="term" value="F:iron-sulfur cluster binding"/>
    <property type="evidence" value="ECO:0007669"/>
    <property type="project" value="UniProtKB-KW"/>
</dbReference>
<dbReference type="InterPro" id="IPR013785">
    <property type="entry name" value="Aldolase_TIM"/>
</dbReference>
<dbReference type="PROSITE" id="PS51918">
    <property type="entry name" value="RADICAL_SAM"/>
    <property type="match status" value="1"/>
</dbReference>
<proteinExistence type="predicted"/>
<dbReference type="PANTHER" id="PTHR43726:SF1">
    <property type="entry name" value="BIOTIN SYNTHASE"/>
    <property type="match status" value="1"/>
</dbReference>
<gene>
    <name evidence="6" type="ordered locus">Marpi_0511</name>
</gene>
<evidence type="ECO:0000313" key="7">
    <source>
        <dbReference type="Proteomes" id="UP000007161"/>
    </source>
</evidence>
<dbReference type="InterPro" id="IPR007197">
    <property type="entry name" value="rSAM"/>
</dbReference>
<dbReference type="InterPro" id="IPR006638">
    <property type="entry name" value="Elp3/MiaA/NifB-like_rSAM"/>
</dbReference>
<keyword evidence="2" id="KW-0479">Metal-binding</keyword>
<keyword evidence="3" id="KW-0408">Iron</keyword>
<dbReference type="Pfam" id="PF04055">
    <property type="entry name" value="Radical_SAM"/>
    <property type="match status" value="1"/>
</dbReference>
<dbReference type="AlphaFoldDB" id="H2J595"/>
<dbReference type="HOGENOM" id="CLU_054041_0_0_0"/>
<dbReference type="InterPro" id="IPR034422">
    <property type="entry name" value="HydE/PylB-like"/>
</dbReference>
<keyword evidence="7" id="KW-1185">Reference proteome</keyword>
<dbReference type="eggNOG" id="COG2516">
    <property type="taxonomic scope" value="Bacteria"/>
</dbReference>
<dbReference type="SFLD" id="SFLDS00029">
    <property type="entry name" value="Radical_SAM"/>
    <property type="match status" value="1"/>
</dbReference>
<evidence type="ECO:0000259" key="5">
    <source>
        <dbReference type="PROSITE" id="PS51918"/>
    </source>
</evidence>
<evidence type="ECO:0000313" key="6">
    <source>
        <dbReference type="EMBL" id="AEX84953.1"/>
    </source>
</evidence>
<dbReference type="GO" id="GO:0046872">
    <property type="term" value="F:metal ion binding"/>
    <property type="evidence" value="ECO:0007669"/>
    <property type="project" value="UniProtKB-KW"/>
</dbReference>